<gene>
    <name evidence="3" type="ORF">SAMN05216559_0244</name>
</gene>
<dbReference type="InterPro" id="IPR000073">
    <property type="entry name" value="AB_hydrolase_1"/>
</dbReference>
<accession>A0A1I6K5W5</accession>
<keyword evidence="4" id="KW-1185">Reference proteome</keyword>
<feature type="domain" description="AB hydrolase-1" evidence="2">
    <location>
        <begin position="33"/>
        <end position="273"/>
    </location>
</feature>
<reference evidence="3 4" key="1">
    <citation type="submission" date="2016-10" db="EMBL/GenBank/DDBJ databases">
        <authorList>
            <person name="de Groot N.N."/>
        </authorList>
    </citation>
    <scope>NUCLEOTIDE SEQUENCE [LARGE SCALE GENOMIC DNA]</scope>
    <source>
        <strain evidence="3 4">CGMCC 1.10457</strain>
    </source>
</reference>
<dbReference type="Pfam" id="PF12697">
    <property type="entry name" value="Abhydrolase_6"/>
    <property type="match status" value="1"/>
</dbReference>
<dbReference type="RefSeq" id="WP_089813109.1">
    <property type="nucleotide sequence ID" value="NZ_FOZK01000001.1"/>
</dbReference>
<evidence type="ECO:0000313" key="4">
    <source>
        <dbReference type="Proteomes" id="UP000199062"/>
    </source>
</evidence>
<organism evidence="3 4">
    <name type="scientific">Halomicrobium zhouii</name>
    <dbReference type="NCBI Taxonomy" id="767519"/>
    <lineage>
        <taxon>Archaea</taxon>
        <taxon>Methanobacteriati</taxon>
        <taxon>Methanobacteriota</taxon>
        <taxon>Stenosarchaea group</taxon>
        <taxon>Halobacteria</taxon>
        <taxon>Halobacteriales</taxon>
        <taxon>Haloarculaceae</taxon>
        <taxon>Halomicrobium</taxon>
    </lineage>
</organism>
<dbReference type="PANTHER" id="PTHR43798:SF31">
    <property type="entry name" value="AB HYDROLASE SUPERFAMILY PROTEIN YCLE"/>
    <property type="match status" value="1"/>
</dbReference>
<evidence type="ECO:0000313" key="3">
    <source>
        <dbReference type="EMBL" id="SFR86629.1"/>
    </source>
</evidence>
<dbReference type="STRING" id="767519.SAMN05216559_0244"/>
<dbReference type="AlphaFoldDB" id="A0A1I6K5W5"/>
<sequence length="282" mass="30177">MNSPTISSSRASLAVDGDDVDVRYLHGGDGPPLVFLHGIGLDAAAVSWRHALPALAGEFSVYALDLPGHGESDGPDRTYTTDYYVDVLGSFLEAMGIRGAGLVGISMGGAVALGHALDGGSPERLVLVDSYGLGADAYWRQAASAALRIPFASSFLWGSVSSRAGVRTNLQGLLGSSVPEELVDDVHGAVSGRSMDALRSWQRHEFRPDGLRTDYRSRLGDLSTPTLLVHGEHDPLFPVSWSREASERLSAGELRVFDRCGHWVPRECPEAFNGLVRDFCLA</sequence>
<dbReference type="PANTHER" id="PTHR43798">
    <property type="entry name" value="MONOACYLGLYCEROL LIPASE"/>
    <property type="match status" value="1"/>
</dbReference>
<dbReference type="Gene3D" id="3.40.50.1820">
    <property type="entry name" value="alpha/beta hydrolase"/>
    <property type="match status" value="1"/>
</dbReference>
<dbReference type="OrthoDB" id="7466at2157"/>
<dbReference type="PRINTS" id="PR00111">
    <property type="entry name" value="ABHYDROLASE"/>
</dbReference>
<evidence type="ECO:0000259" key="2">
    <source>
        <dbReference type="Pfam" id="PF12697"/>
    </source>
</evidence>
<dbReference type="InterPro" id="IPR029058">
    <property type="entry name" value="AB_hydrolase_fold"/>
</dbReference>
<dbReference type="GO" id="GO:0016787">
    <property type="term" value="F:hydrolase activity"/>
    <property type="evidence" value="ECO:0007669"/>
    <property type="project" value="UniProtKB-KW"/>
</dbReference>
<dbReference type="EMBL" id="FOZK01000001">
    <property type="protein sequence ID" value="SFR86629.1"/>
    <property type="molecule type" value="Genomic_DNA"/>
</dbReference>
<dbReference type="GO" id="GO:0016020">
    <property type="term" value="C:membrane"/>
    <property type="evidence" value="ECO:0007669"/>
    <property type="project" value="TreeGrafter"/>
</dbReference>
<dbReference type="InterPro" id="IPR050266">
    <property type="entry name" value="AB_hydrolase_sf"/>
</dbReference>
<evidence type="ECO:0000256" key="1">
    <source>
        <dbReference type="ARBA" id="ARBA00022801"/>
    </source>
</evidence>
<proteinExistence type="predicted"/>
<dbReference type="SUPFAM" id="SSF53474">
    <property type="entry name" value="alpha/beta-Hydrolases"/>
    <property type="match status" value="1"/>
</dbReference>
<protein>
    <submittedName>
        <fullName evidence="3">Pimeloyl-ACP methyl ester carboxylesterase</fullName>
    </submittedName>
</protein>
<keyword evidence="1" id="KW-0378">Hydrolase</keyword>
<name>A0A1I6K5W5_9EURY</name>
<dbReference type="Proteomes" id="UP000199062">
    <property type="component" value="Unassembled WGS sequence"/>
</dbReference>